<gene>
    <name evidence="4" type="ORF">JCGZ_14476</name>
</gene>
<dbReference type="AlphaFoldDB" id="A0A067K8Y1"/>
<protein>
    <recommendedName>
        <fullName evidence="3">Ataxin-10 domain-containing protein</fullName>
    </recommendedName>
</protein>
<dbReference type="InterPro" id="IPR016024">
    <property type="entry name" value="ARM-type_fold"/>
</dbReference>
<dbReference type="PANTHER" id="PTHR13255:SF0">
    <property type="entry name" value="ATAXIN-10"/>
    <property type="match status" value="1"/>
</dbReference>
<organism evidence="4 5">
    <name type="scientific">Jatropha curcas</name>
    <name type="common">Barbados nut</name>
    <dbReference type="NCBI Taxonomy" id="180498"/>
    <lineage>
        <taxon>Eukaryota</taxon>
        <taxon>Viridiplantae</taxon>
        <taxon>Streptophyta</taxon>
        <taxon>Embryophyta</taxon>
        <taxon>Tracheophyta</taxon>
        <taxon>Spermatophyta</taxon>
        <taxon>Magnoliopsida</taxon>
        <taxon>eudicotyledons</taxon>
        <taxon>Gunneridae</taxon>
        <taxon>Pentapetalae</taxon>
        <taxon>rosids</taxon>
        <taxon>fabids</taxon>
        <taxon>Malpighiales</taxon>
        <taxon>Euphorbiaceae</taxon>
        <taxon>Crotonoideae</taxon>
        <taxon>Jatropheae</taxon>
        <taxon>Jatropha</taxon>
    </lineage>
</organism>
<dbReference type="PANTHER" id="PTHR13255">
    <property type="entry name" value="ATAXIN-10"/>
    <property type="match status" value="1"/>
</dbReference>
<dbReference type="OrthoDB" id="379794at2759"/>
<dbReference type="InterPro" id="IPR019156">
    <property type="entry name" value="Ataxin-10_domain"/>
</dbReference>
<dbReference type="GO" id="GO:0005829">
    <property type="term" value="C:cytosol"/>
    <property type="evidence" value="ECO:0007669"/>
    <property type="project" value="TreeGrafter"/>
</dbReference>
<proteinExistence type="predicted"/>
<keyword evidence="1" id="KW-0132">Cell division</keyword>
<evidence type="ECO:0000313" key="5">
    <source>
        <dbReference type="Proteomes" id="UP000027138"/>
    </source>
</evidence>
<evidence type="ECO:0000256" key="2">
    <source>
        <dbReference type="ARBA" id="ARBA00023306"/>
    </source>
</evidence>
<evidence type="ECO:0000256" key="1">
    <source>
        <dbReference type="ARBA" id="ARBA00022618"/>
    </source>
</evidence>
<name>A0A067K8Y1_JATCU</name>
<keyword evidence="2" id="KW-0131">Cell cycle</keyword>
<dbReference type="STRING" id="180498.A0A067K8Y1"/>
<accession>A0A067K8Y1</accession>
<dbReference type="GO" id="GO:0051301">
    <property type="term" value="P:cell division"/>
    <property type="evidence" value="ECO:0007669"/>
    <property type="project" value="UniProtKB-KW"/>
</dbReference>
<evidence type="ECO:0000259" key="3">
    <source>
        <dbReference type="Pfam" id="PF09759"/>
    </source>
</evidence>
<dbReference type="Pfam" id="PF09759">
    <property type="entry name" value="Atx10homo_assoc"/>
    <property type="match status" value="2"/>
</dbReference>
<feature type="domain" description="Ataxin-10" evidence="3">
    <location>
        <begin position="589"/>
        <end position="682"/>
    </location>
</feature>
<reference evidence="4 5" key="1">
    <citation type="journal article" date="2014" name="PLoS ONE">
        <title>Global Analysis of Gene Expression Profiles in Physic Nut (Jatropha curcas L.) Seedlings Exposed to Salt Stress.</title>
        <authorList>
            <person name="Zhang L."/>
            <person name="Zhang C."/>
            <person name="Wu P."/>
            <person name="Chen Y."/>
            <person name="Li M."/>
            <person name="Jiang H."/>
            <person name="Wu G."/>
        </authorList>
    </citation>
    <scope>NUCLEOTIDE SEQUENCE [LARGE SCALE GENOMIC DNA]</scope>
    <source>
        <strain evidence="5">cv. GZQX0401</strain>
        <tissue evidence="4">Young leaves</tissue>
    </source>
</reference>
<evidence type="ECO:0000313" key="4">
    <source>
        <dbReference type="EMBL" id="KDP28705.1"/>
    </source>
</evidence>
<dbReference type="EMBL" id="KK914782">
    <property type="protein sequence ID" value="KDP28705.1"/>
    <property type="molecule type" value="Genomic_DNA"/>
</dbReference>
<keyword evidence="5" id="KW-1185">Reference proteome</keyword>
<sequence>MGRLMDDVSVVDQSLPEDLLQPLLRASKSSKLKEGLEILIETSRIDDGRAHLASMDILPAVLQLLQSKPYSSGNQYLTLALKLLRNLCAGEVINQNLFIAMNGPCIVSIVLRSAMVVSEPDYGIIRMGLQLLANVALAGEEHQLSIWHSIFPDELVALAKLQNRSTLDPLCMIIYACCDGNPSLVPELWGNQGMPILTEIVRTASVVGFGEHWLKMLLSRICLEEVHFPQLFSRLYCVADYENSEDISSISDHFSTEQAYLLGIVSEILNERLEEITVTVDFAMFIFGIFKRSIVFMDSTVSGGKSGLPTGSARIDVLGYSLTILRDISAQISKAGLDDDSVDVTNTLLSDDLLELLLSALASLGPPELIKKAMRQNKNQELASSNSSKPCPYRGFRRDIVAVIGNCAFQRKNVQDEIRRKNGILLMLQQCVTDVDNPFLREWAIWSVRNLLEGNAENQQAVAELELQGSVDMPEFAGLGLRVERSIVFMDSTVSGGKSGLPTGSARIDVLGYSLTILRDISAQISKAGLDDDSVDVTNTLLSDDLLELLLSALASLGPPELIKKAMRQNKNQELASSNSSKPCPYRGFRRDIVAVIGNCAFQRKNVQDEIRRKNGILLMLQQCVTDVDNPFLREWAIWSVRNLLEGNAENQQAVAELELQGSVDMPEFAGLGLRVEVDPKTRRAKLVNV</sequence>
<dbReference type="SUPFAM" id="SSF48371">
    <property type="entry name" value="ARM repeat"/>
    <property type="match status" value="1"/>
</dbReference>
<dbReference type="InterPro" id="IPR051374">
    <property type="entry name" value="Ataxin-10/CTR86_families"/>
</dbReference>
<feature type="domain" description="Ataxin-10" evidence="3">
    <location>
        <begin position="396"/>
        <end position="484"/>
    </location>
</feature>
<dbReference type="InterPro" id="IPR011989">
    <property type="entry name" value="ARM-like"/>
</dbReference>
<dbReference type="Proteomes" id="UP000027138">
    <property type="component" value="Unassembled WGS sequence"/>
</dbReference>
<dbReference type="Gene3D" id="1.25.10.10">
    <property type="entry name" value="Leucine-rich Repeat Variant"/>
    <property type="match status" value="3"/>
</dbReference>